<dbReference type="EMBL" id="LODL01000040">
    <property type="protein sequence ID" value="KXB28909.1"/>
    <property type="molecule type" value="Genomic_DNA"/>
</dbReference>
<keyword evidence="2" id="KW-0902">Two-component regulatory system</keyword>
<dbReference type="SMART" id="SM00267">
    <property type="entry name" value="GGDEF"/>
    <property type="match status" value="1"/>
</dbReference>
<proteinExistence type="predicted"/>
<dbReference type="InterPro" id="IPR000160">
    <property type="entry name" value="GGDEF_dom"/>
</dbReference>
<dbReference type="Gene3D" id="3.30.70.270">
    <property type="match status" value="1"/>
</dbReference>
<comment type="caution">
    <text evidence="6">The sequence shown here is derived from an EMBL/GenBank/DDBJ whole genome shotgun (WGS) entry which is preliminary data.</text>
</comment>
<dbReference type="InterPro" id="IPR011006">
    <property type="entry name" value="CheY-like_superfamily"/>
</dbReference>
<evidence type="ECO:0000259" key="5">
    <source>
        <dbReference type="PROSITE" id="PS50887"/>
    </source>
</evidence>
<dbReference type="PROSITE" id="PS50110">
    <property type="entry name" value="RESPONSE_REGULATORY"/>
    <property type="match status" value="1"/>
</dbReference>
<evidence type="ECO:0000313" key="7">
    <source>
        <dbReference type="Proteomes" id="UP000070186"/>
    </source>
</evidence>
<evidence type="ECO:0000256" key="2">
    <source>
        <dbReference type="ARBA" id="ARBA00023012"/>
    </source>
</evidence>
<accession>A0A133XDA1</accession>
<keyword evidence="1 3" id="KW-0597">Phosphoprotein</keyword>
<keyword evidence="7" id="KW-1185">Reference proteome</keyword>
<dbReference type="CDD" id="cd00156">
    <property type="entry name" value="REC"/>
    <property type="match status" value="1"/>
</dbReference>
<dbReference type="Proteomes" id="UP000070186">
    <property type="component" value="Unassembled WGS sequence"/>
</dbReference>
<dbReference type="SMART" id="SM00448">
    <property type="entry name" value="REC"/>
    <property type="match status" value="1"/>
</dbReference>
<dbReference type="InterPro" id="IPR001789">
    <property type="entry name" value="Sig_transdc_resp-reg_receiver"/>
</dbReference>
<dbReference type="SUPFAM" id="SSF55073">
    <property type="entry name" value="Nucleotide cyclase"/>
    <property type="match status" value="1"/>
</dbReference>
<dbReference type="GO" id="GO:0000160">
    <property type="term" value="P:phosphorelay signal transduction system"/>
    <property type="evidence" value="ECO:0007669"/>
    <property type="project" value="UniProtKB-KW"/>
</dbReference>
<dbReference type="SUPFAM" id="SSF52172">
    <property type="entry name" value="CheY-like"/>
    <property type="match status" value="1"/>
</dbReference>
<dbReference type="RefSeq" id="WP_066886838.1">
    <property type="nucleotide sequence ID" value="NZ_LODL01000040.1"/>
</dbReference>
<protein>
    <recommendedName>
        <fullName evidence="8">Diguanylate cyclase response regulator</fullName>
    </recommendedName>
</protein>
<dbReference type="Pfam" id="PF00990">
    <property type="entry name" value="GGDEF"/>
    <property type="match status" value="1"/>
</dbReference>
<gene>
    <name evidence="6" type="ORF">AT959_18945</name>
</gene>
<dbReference type="AlphaFoldDB" id="A0A133XDA1"/>
<dbReference type="InterPro" id="IPR050595">
    <property type="entry name" value="Bact_response_regulator"/>
</dbReference>
<dbReference type="Pfam" id="PF00072">
    <property type="entry name" value="Response_reg"/>
    <property type="match status" value="1"/>
</dbReference>
<dbReference type="Gene3D" id="3.40.50.2300">
    <property type="match status" value="1"/>
</dbReference>
<dbReference type="STRING" id="281362.AT959_18945"/>
<evidence type="ECO:0000256" key="1">
    <source>
        <dbReference type="ARBA" id="ARBA00022553"/>
    </source>
</evidence>
<dbReference type="PROSITE" id="PS50887">
    <property type="entry name" value="GGDEF"/>
    <property type="match status" value="1"/>
</dbReference>
<reference evidence="6 7" key="1">
    <citation type="submission" date="2015-12" db="EMBL/GenBank/DDBJ databases">
        <title>Nitrous oxide reduction kinetics distinguish bacteria harboring typical versus atypical NosZ.</title>
        <authorList>
            <person name="Yoon S."/>
            <person name="Nissen S."/>
            <person name="Park D."/>
            <person name="Sanford R.A."/>
            <person name="Loeffler F.E."/>
        </authorList>
    </citation>
    <scope>NUCLEOTIDE SEQUENCE [LARGE SCALE GENOMIC DNA]</scope>
    <source>
        <strain evidence="6 7">ATCC BAA-841</strain>
    </source>
</reference>
<organism evidence="6 7">
    <name type="scientific">Dechloromonas denitrificans</name>
    <dbReference type="NCBI Taxonomy" id="281362"/>
    <lineage>
        <taxon>Bacteria</taxon>
        <taxon>Pseudomonadati</taxon>
        <taxon>Pseudomonadota</taxon>
        <taxon>Betaproteobacteria</taxon>
        <taxon>Rhodocyclales</taxon>
        <taxon>Azonexaceae</taxon>
        <taxon>Dechloromonas</taxon>
    </lineage>
</organism>
<dbReference type="InterPro" id="IPR029787">
    <property type="entry name" value="Nucleotide_cyclase"/>
</dbReference>
<dbReference type="PANTHER" id="PTHR44591:SF14">
    <property type="entry name" value="PROTEIN PILG"/>
    <property type="match status" value="1"/>
</dbReference>
<feature type="domain" description="Response regulatory" evidence="4">
    <location>
        <begin position="6"/>
        <end position="124"/>
    </location>
</feature>
<sequence>MADLPHVLIVDDSRVVRASLSQHLRGNYEVREESDGEAAWQTLVLDHSIQAVISDLQMPKLTGYELLERVRTSKLRRLQQLPFILVSGEETEEERAKAKAMGVSDFITKGVGGAEILVRLNNLLALTSAQENLDAGREAMVQDPASGLYSRKYLELQAAQALSHSARHGVGTSVMVLGFDDFAELGERFGEAVAEQIANRFAKMLAGKMRQEDSLGHFGAGQFAVVSPGTALSFCVTFADRVRQAVEVARLSVQGQSVGVTVSIGVAGVPVDHVASAASLLDLAGQRMREAMQSGGNRTGAGGTAAATRTISLHHALELLTANRTQAVLPHLDALGKQLLPLLKLMDQELGLALPLAEIEHRLNERAMKK</sequence>
<dbReference type="PANTHER" id="PTHR44591">
    <property type="entry name" value="STRESS RESPONSE REGULATOR PROTEIN 1"/>
    <property type="match status" value="1"/>
</dbReference>
<feature type="modified residue" description="4-aspartylphosphate" evidence="3">
    <location>
        <position position="55"/>
    </location>
</feature>
<dbReference type="InterPro" id="IPR043128">
    <property type="entry name" value="Rev_trsase/Diguanyl_cyclase"/>
</dbReference>
<evidence type="ECO:0000313" key="6">
    <source>
        <dbReference type="EMBL" id="KXB28909.1"/>
    </source>
</evidence>
<dbReference type="CDD" id="cd01949">
    <property type="entry name" value="GGDEF"/>
    <property type="match status" value="1"/>
</dbReference>
<feature type="domain" description="GGDEF" evidence="5">
    <location>
        <begin position="170"/>
        <end position="304"/>
    </location>
</feature>
<name>A0A133XDA1_9RHOO</name>
<evidence type="ECO:0008006" key="8">
    <source>
        <dbReference type="Google" id="ProtNLM"/>
    </source>
</evidence>
<evidence type="ECO:0000259" key="4">
    <source>
        <dbReference type="PROSITE" id="PS50110"/>
    </source>
</evidence>
<dbReference type="NCBIfam" id="TIGR00254">
    <property type="entry name" value="GGDEF"/>
    <property type="match status" value="1"/>
</dbReference>
<evidence type="ECO:0000256" key="3">
    <source>
        <dbReference type="PROSITE-ProRule" id="PRU00169"/>
    </source>
</evidence>